<dbReference type="InterPro" id="IPR010285">
    <property type="entry name" value="DNA_helicase_pif1-like_DEAD"/>
</dbReference>
<reference evidence="4" key="1">
    <citation type="submission" date="2018-04" db="EMBL/GenBank/DDBJ databases">
        <title>WGS assembly of Panicum hallii.</title>
        <authorList>
            <person name="Lovell J."/>
            <person name="Jenkins J."/>
            <person name="Lowry D."/>
            <person name="Mamidi S."/>
            <person name="Sreedasyam A."/>
            <person name="Weng X."/>
            <person name="Barry K."/>
            <person name="Bonette J."/>
            <person name="Campitelli B."/>
            <person name="Daum C."/>
            <person name="Gordon S."/>
            <person name="Gould B."/>
            <person name="Lipzen A."/>
            <person name="Macqueen A."/>
            <person name="Palacio-Mejia J."/>
            <person name="Plott C."/>
            <person name="Shakirov E."/>
            <person name="Shu S."/>
            <person name="Yoshinaga Y."/>
            <person name="Zane M."/>
            <person name="Rokhsar D."/>
            <person name="Grimwood J."/>
            <person name="Schmutz J."/>
            <person name="Juenger T."/>
        </authorList>
    </citation>
    <scope>NUCLEOTIDE SEQUENCE [LARGE SCALE GENOMIC DNA]</scope>
    <source>
        <strain evidence="4">FIL2</strain>
    </source>
</reference>
<dbReference type="Gene3D" id="3.40.50.300">
    <property type="entry name" value="P-loop containing nucleotide triphosphate hydrolases"/>
    <property type="match status" value="1"/>
</dbReference>
<keyword evidence="1" id="KW-0378">Hydrolase</keyword>
<dbReference type="Gramene" id="PVH33893">
    <property type="protein sequence ID" value="PVH33893"/>
    <property type="gene ID" value="PAHAL_8G085900"/>
</dbReference>
<comment type="cofactor">
    <cofactor evidence="1">
        <name>Mg(2+)</name>
        <dbReference type="ChEBI" id="CHEBI:18420"/>
    </cofactor>
</comment>
<dbReference type="GO" id="GO:0006281">
    <property type="term" value="P:DNA repair"/>
    <property type="evidence" value="ECO:0007669"/>
    <property type="project" value="UniProtKB-KW"/>
</dbReference>
<gene>
    <name evidence="4" type="ORF">PAHAL_8G085900</name>
</gene>
<dbReference type="EC" id="5.6.2.3" evidence="1"/>
<feature type="domain" description="Helitron helicase-like" evidence="3">
    <location>
        <begin position="293"/>
        <end position="437"/>
    </location>
</feature>
<keyword evidence="1" id="KW-0234">DNA repair</keyword>
<comment type="similarity">
    <text evidence="1">Belongs to the helicase family.</text>
</comment>
<keyword evidence="1" id="KW-0547">Nucleotide-binding</keyword>
<dbReference type="Pfam" id="PF05970">
    <property type="entry name" value="PIF1"/>
    <property type="match status" value="1"/>
</dbReference>
<dbReference type="SUPFAM" id="SSF52540">
    <property type="entry name" value="P-loop containing nucleoside triphosphate hydrolases"/>
    <property type="match status" value="2"/>
</dbReference>
<evidence type="ECO:0000256" key="1">
    <source>
        <dbReference type="RuleBase" id="RU363044"/>
    </source>
</evidence>
<dbReference type="GO" id="GO:0000723">
    <property type="term" value="P:telomere maintenance"/>
    <property type="evidence" value="ECO:0007669"/>
    <property type="project" value="InterPro"/>
</dbReference>
<organism evidence="4">
    <name type="scientific">Panicum hallii</name>
    <dbReference type="NCBI Taxonomy" id="206008"/>
    <lineage>
        <taxon>Eukaryota</taxon>
        <taxon>Viridiplantae</taxon>
        <taxon>Streptophyta</taxon>
        <taxon>Embryophyta</taxon>
        <taxon>Tracheophyta</taxon>
        <taxon>Spermatophyta</taxon>
        <taxon>Magnoliopsida</taxon>
        <taxon>Liliopsida</taxon>
        <taxon>Poales</taxon>
        <taxon>Poaceae</taxon>
        <taxon>PACMAD clade</taxon>
        <taxon>Panicoideae</taxon>
        <taxon>Panicodae</taxon>
        <taxon>Paniceae</taxon>
        <taxon>Panicinae</taxon>
        <taxon>Panicum</taxon>
        <taxon>Panicum sect. Panicum</taxon>
    </lineage>
</organism>
<proteinExistence type="inferred from homology"/>
<dbReference type="InterPro" id="IPR025476">
    <property type="entry name" value="Helitron_helicase-like"/>
</dbReference>
<keyword evidence="1" id="KW-0347">Helicase</keyword>
<keyword evidence="1" id="KW-0067">ATP-binding</keyword>
<dbReference type="AlphaFoldDB" id="A0A2T8I897"/>
<dbReference type="GO" id="GO:0016887">
    <property type="term" value="F:ATP hydrolysis activity"/>
    <property type="evidence" value="ECO:0007669"/>
    <property type="project" value="RHEA"/>
</dbReference>
<dbReference type="GO" id="GO:0043139">
    <property type="term" value="F:5'-3' DNA helicase activity"/>
    <property type="evidence" value="ECO:0007669"/>
    <property type="project" value="UniProtKB-EC"/>
</dbReference>
<sequence length="1047" mass="121691">MGQHEVVSNGATTDDFDDSWLHRSDCFESTFMDIVSNESATVYKDLPKKHHTLKKNKNCKFYNAKRFPCEGPAFCCRKGKVNIYIPELPAQLHQLFVSQADKDAKYFPKHIRYFNSYFSFTSFGVSIDHHLASARGNGVYYFKAHGQIYQRLDKLVAGGRGPRHMQLYFYDTDEIIANRVKRSPKLDTTLIRMILEIVQDNLYVLVFRSLGSVSNIAEYSIELNISISIDQRRYKAPRMNQVAAIWVDGNDPQQRRFSRSIIIYGSEDRPHYDRVYHGCYDPLVYPLFFPDGQFNVFFHAGRLFQQFAVDMYVKVESMRLDWYMKPAHQAIIRANLYKGLLDTHVVGEADASKASLRVVLSKDFPGSDRDVQARFMDAITLVTRYGMPDFFITMTHNPYWDEIVAELLPRQTAQDRPNIVARVHHAKLLDLHDFLLKRSSWQAKLPHTKKYPELHKLVCKHMMHSPCGILNKDYPCMVDGECRFRYPRHRWVVPYNPVLLMRYNCHINVEICCSIKSVKYLYKYIYIYKGYDRASYSLEPKENGKKVVYRLYAFKLYTMSPILQMQVHLEGMHMVAYKSTDNLNNVVYSLYREYPEHFTWNKLNKVWKPRKAKRIQIGRLVYANPAEGERCYLRIILNHVRGATSYKNLRTWRGCANIRRLWDNHLDSMSKDFRRTCDNSLRIEQMVLRDISYHLTAMGKDIRHYGLLELHETGSFENFDTLNAEQMAGYDEILDHVLKNKGHVFFVDGLGGTGKTYLYEALIAKVRSMDLIAVATATSGIAASIMPGGCTAHSRFKIRIKLSGNTMCSFTKQSGTAELLRRASLIIWDENMRAKADVWFADYLLKIGNGMEEAFDGDYVWLPDDISIQNPPEDDSIDILIDREFPDLVANCTSATYMRERAILSTRNEHVDRFPGKQKVFYSFDSIDDVSYNNYPLDFLNSITPNGLPPHELKVKKNCSIILLRKRVFILRIPMSPSEDLTLPFKYKRKQFPIRLSFAMTIKKAQGQTIPNVGIYLPSLRFHSNSCMWCCSEVFLVRVRGFLQREM</sequence>
<accession>A0A2T8I897</accession>
<evidence type="ECO:0000259" key="3">
    <source>
        <dbReference type="Pfam" id="PF14214"/>
    </source>
</evidence>
<name>A0A2T8I897_9POAL</name>
<dbReference type="PANTHER" id="PTHR10492">
    <property type="match status" value="1"/>
</dbReference>
<comment type="catalytic activity">
    <reaction evidence="1">
        <text>ATP + H2O = ADP + phosphate + H(+)</text>
        <dbReference type="Rhea" id="RHEA:13065"/>
        <dbReference type="ChEBI" id="CHEBI:15377"/>
        <dbReference type="ChEBI" id="CHEBI:15378"/>
        <dbReference type="ChEBI" id="CHEBI:30616"/>
        <dbReference type="ChEBI" id="CHEBI:43474"/>
        <dbReference type="ChEBI" id="CHEBI:456216"/>
        <dbReference type="EC" id="5.6.2.3"/>
    </reaction>
</comment>
<dbReference type="EMBL" id="CM008053">
    <property type="protein sequence ID" value="PVH33893.1"/>
    <property type="molecule type" value="Genomic_DNA"/>
</dbReference>
<evidence type="ECO:0000313" key="4">
    <source>
        <dbReference type="EMBL" id="PVH33893.1"/>
    </source>
</evidence>
<dbReference type="Pfam" id="PF14214">
    <property type="entry name" value="Helitron_like_N"/>
    <property type="match status" value="1"/>
</dbReference>
<dbReference type="PANTHER" id="PTHR10492:SF91">
    <property type="entry name" value="ATP-DEPENDENT DNA HELICASE"/>
    <property type="match status" value="1"/>
</dbReference>
<dbReference type="GO" id="GO:0006310">
    <property type="term" value="P:DNA recombination"/>
    <property type="evidence" value="ECO:0007669"/>
    <property type="project" value="UniProtKB-KW"/>
</dbReference>
<protein>
    <recommendedName>
        <fullName evidence="1">ATP-dependent DNA helicase</fullName>
        <ecNumber evidence="1">5.6.2.3</ecNumber>
    </recommendedName>
</protein>
<dbReference type="InterPro" id="IPR027417">
    <property type="entry name" value="P-loop_NTPase"/>
</dbReference>
<feature type="domain" description="DNA helicase Pif1-like DEAD-box helicase" evidence="2">
    <location>
        <begin position="722"/>
        <end position="836"/>
    </location>
</feature>
<dbReference type="Proteomes" id="UP000243499">
    <property type="component" value="Chromosome 8"/>
</dbReference>
<evidence type="ECO:0000259" key="2">
    <source>
        <dbReference type="Pfam" id="PF05970"/>
    </source>
</evidence>
<dbReference type="GO" id="GO:0005524">
    <property type="term" value="F:ATP binding"/>
    <property type="evidence" value="ECO:0007669"/>
    <property type="project" value="UniProtKB-KW"/>
</dbReference>
<keyword evidence="1" id="KW-0233">DNA recombination</keyword>
<keyword evidence="1" id="KW-0227">DNA damage</keyword>